<keyword evidence="1" id="KW-0812">Transmembrane</keyword>
<comment type="caution">
    <text evidence="2">The sequence shown here is derived from an EMBL/GenBank/DDBJ whole genome shotgun (WGS) entry which is preliminary data.</text>
</comment>
<proteinExistence type="predicted"/>
<keyword evidence="1" id="KW-0472">Membrane</keyword>
<feature type="transmembrane region" description="Helical" evidence="1">
    <location>
        <begin position="113"/>
        <end position="133"/>
    </location>
</feature>
<accession>K2GSQ1</accession>
<evidence type="ECO:0000256" key="1">
    <source>
        <dbReference type="SAM" id="Phobius"/>
    </source>
</evidence>
<organism evidence="2">
    <name type="scientific">uncultured bacterium</name>
    <name type="common">gcode 4</name>
    <dbReference type="NCBI Taxonomy" id="1234023"/>
    <lineage>
        <taxon>Bacteria</taxon>
        <taxon>environmental samples</taxon>
    </lineage>
</organism>
<reference evidence="2" key="1">
    <citation type="journal article" date="2012" name="Science">
        <title>Fermentation, hydrogen, and sulfur metabolism in multiple uncultivated bacterial phyla.</title>
        <authorList>
            <person name="Wrighton K.C."/>
            <person name="Thomas B.C."/>
            <person name="Sharon I."/>
            <person name="Miller C.S."/>
            <person name="Castelle C.J."/>
            <person name="VerBerkmoes N.C."/>
            <person name="Wilkins M.J."/>
            <person name="Hettich R.L."/>
            <person name="Lipton M.S."/>
            <person name="Williams K.H."/>
            <person name="Long P.E."/>
            <person name="Banfield J.F."/>
        </authorList>
    </citation>
    <scope>NUCLEOTIDE SEQUENCE [LARGE SCALE GENOMIC DNA]</scope>
</reference>
<dbReference type="EMBL" id="AMFJ01000829">
    <property type="protein sequence ID" value="EKE26360.1"/>
    <property type="molecule type" value="Genomic_DNA"/>
</dbReference>
<name>K2GSQ1_9BACT</name>
<evidence type="ECO:0008006" key="3">
    <source>
        <dbReference type="Google" id="ProtNLM"/>
    </source>
</evidence>
<feature type="transmembrane region" description="Helical" evidence="1">
    <location>
        <begin position="40"/>
        <end position="61"/>
    </location>
</feature>
<keyword evidence="1" id="KW-1133">Transmembrane helix</keyword>
<protein>
    <recommendedName>
        <fullName evidence="3">Rod shape-determining protein MreD</fullName>
    </recommendedName>
</protein>
<feature type="transmembrane region" description="Helical" evidence="1">
    <location>
        <begin position="7"/>
        <end position="28"/>
    </location>
</feature>
<sequence>MKILKIISNTLIISFLLNFSWEFLQSPFYDCFDESLRSNYYHYILAILGDSIYTIIIYFIISILNKDLFWIKNSWNRKNVINLIFIWFLLALFIEYKWVFILQKWSYSNLMPTVYWIWIIPILQMMILPLMTFKIVKNLNSHQ</sequence>
<dbReference type="AlphaFoldDB" id="K2GSQ1"/>
<evidence type="ECO:0000313" key="2">
    <source>
        <dbReference type="EMBL" id="EKE26360.1"/>
    </source>
</evidence>
<gene>
    <name evidence="2" type="ORF">ACD_4C00313G0007</name>
</gene>
<feature type="transmembrane region" description="Helical" evidence="1">
    <location>
        <begin position="81"/>
        <end position="101"/>
    </location>
</feature>